<feature type="non-terminal residue" evidence="2">
    <location>
        <position position="1"/>
    </location>
</feature>
<dbReference type="Proteomes" id="UP000038010">
    <property type="component" value="Unassembled WGS sequence"/>
</dbReference>
<organism evidence="2 3">
    <name type="scientific">Cyphellophora attinorum</name>
    <dbReference type="NCBI Taxonomy" id="1664694"/>
    <lineage>
        <taxon>Eukaryota</taxon>
        <taxon>Fungi</taxon>
        <taxon>Dikarya</taxon>
        <taxon>Ascomycota</taxon>
        <taxon>Pezizomycotina</taxon>
        <taxon>Eurotiomycetes</taxon>
        <taxon>Chaetothyriomycetidae</taxon>
        <taxon>Chaetothyriales</taxon>
        <taxon>Cyphellophoraceae</taxon>
        <taxon>Cyphellophora</taxon>
    </lineage>
</organism>
<protein>
    <recommendedName>
        <fullName evidence="1">NTF2-like domain-containing protein</fullName>
    </recommendedName>
</protein>
<evidence type="ECO:0000259" key="1">
    <source>
        <dbReference type="Pfam" id="PF26534"/>
    </source>
</evidence>
<proteinExistence type="predicted"/>
<gene>
    <name evidence="2" type="ORF">AB675_3897</name>
</gene>
<dbReference type="RefSeq" id="XP_017997575.1">
    <property type="nucleotide sequence ID" value="XM_018143989.1"/>
</dbReference>
<accession>A0A0N1NX49</accession>
<dbReference type="VEuPathDB" id="FungiDB:AB675_3897"/>
<dbReference type="Pfam" id="PF26534">
    <property type="entry name" value="NTF2_7"/>
    <property type="match status" value="1"/>
</dbReference>
<evidence type="ECO:0000313" key="3">
    <source>
        <dbReference type="Proteomes" id="UP000038010"/>
    </source>
</evidence>
<dbReference type="OrthoDB" id="5596743at2759"/>
<dbReference type="EMBL" id="LFJN01000023">
    <property type="protein sequence ID" value="KPI37612.1"/>
    <property type="molecule type" value="Genomic_DNA"/>
</dbReference>
<dbReference type="GeneID" id="28735869"/>
<name>A0A0N1NX49_9EURO</name>
<dbReference type="InterPro" id="IPR058645">
    <property type="entry name" value="NTF2-like_dom_7"/>
</dbReference>
<sequence>DLEAECGRSEGGVLGVGVVGKAEVVRVRVARVRAVVENFMVCVGITAVGVRGSGRSEAGVQRVNGRLSEGHQRLCSHHGPNLSIILGVSRSRCSKGKHGPLLRVPSALATINTPSPPHHAQCALTYDIASSIIAGFGSLLTSFSNDTANDLLSATTFTDISSSINFMSNQPLNGVTFPNRQAFIAGQGPQPAIGFEVLGIDAITCNYADPSQGVVAFRWLATVGANKTGGAKGINILYVRDTQNVQQGVEGAVGWVIETVYSEFNSGVWVEEFGGSCAVPSKSA</sequence>
<dbReference type="AlphaFoldDB" id="A0A0N1NX49"/>
<feature type="domain" description="NTF2-like" evidence="1">
    <location>
        <begin position="123"/>
        <end position="275"/>
    </location>
</feature>
<evidence type="ECO:0000313" key="2">
    <source>
        <dbReference type="EMBL" id="KPI37612.1"/>
    </source>
</evidence>
<keyword evidence="3" id="KW-1185">Reference proteome</keyword>
<comment type="caution">
    <text evidence="2">The sequence shown here is derived from an EMBL/GenBank/DDBJ whole genome shotgun (WGS) entry which is preliminary data.</text>
</comment>
<reference evidence="2 3" key="1">
    <citation type="submission" date="2015-06" db="EMBL/GenBank/DDBJ databases">
        <title>Draft genome of the ant-associated black yeast Phialophora attae CBS 131958.</title>
        <authorList>
            <person name="Moreno L.F."/>
            <person name="Stielow B.J."/>
            <person name="de Hoog S."/>
            <person name="Vicente V.A."/>
            <person name="Weiss V.A."/>
            <person name="de Vries M."/>
            <person name="Cruz L.M."/>
            <person name="Souza E.M."/>
        </authorList>
    </citation>
    <scope>NUCLEOTIDE SEQUENCE [LARGE SCALE GENOMIC DNA]</scope>
    <source>
        <strain evidence="2 3">CBS 131958</strain>
    </source>
</reference>